<reference evidence="3" key="1">
    <citation type="submission" date="2023-02" db="EMBL/GenBank/DDBJ databases">
        <title>The sequence of Aeromonas hydrophila K533.</title>
        <authorList>
            <person name="Luo X."/>
        </authorList>
    </citation>
    <scope>NUCLEOTIDE SEQUENCE</scope>
    <source>
        <strain evidence="3">K533</strain>
    </source>
</reference>
<evidence type="ECO:0000259" key="2">
    <source>
        <dbReference type="Pfam" id="PF13304"/>
    </source>
</evidence>
<feature type="domain" description="Endonuclease GajA/Old nuclease/RecF-like AAA" evidence="1">
    <location>
        <begin position="54"/>
        <end position="145"/>
    </location>
</feature>
<dbReference type="PANTHER" id="PTHR43581">
    <property type="entry name" value="ATP/GTP PHOSPHATASE"/>
    <property type="match status" value="1"/>
</dbReference>
<dbReference type="Gene3D" id="3.40.50.300">
    <property type="entry name" value="P-loop containing nucleotide triphosphate hydrolases"/>
    <property type="match status" value="1"/>
</dbReference>
<proteinExistence type="predicted"/>
<evidence type="ECO:0000313" key="4">
    <source>
        <dbReference type="Proteomes" id="UP001214666"/>
    </source>
</evidence>
<dbReference type="RefSeq" id="WP_179101529.1">
    <property type="nucleotide sequence ID" value="NZ_CP118942.1"/>
</dbReference>
<dbReference type="Pfam" id="PF13304">
    <property type="entry name" value="AAA_21"/>
    <property type="match status" value="1"/>
</dbReference>
<dbReference type="AlphaFoldDB" id="A0AAX3PDB2"/>
<dbReference type="InterPro" id="IPR027417">
    <property type="entry name" value="P-loop_NTPase"/>
</dbReference>
<dbReference type="InterPro" id="IPR041685">
    <property type="entry name" value="AAA_GajA/Old/RecF-like"/>
</dbReference>
<dbReference type="EMBL" id="CP118942">
    <property type="protein sequence ID" value="WEE27426.1"/>
    <property type="molecule type" value="Genomic_DNA"/>
</dbReference>
<dbReference type="SUPFAM" id="SSF52540">
    <property type="entry name" value="P-loop containing nucleoside triphosphate hydrolases"/>
    <property type="match status" value="1"/>
</dbReference>
<dbReference type="InterPro" id="IPR003959">
    <property type="entry name" value="ATPase_AAA_core"/>
</dbReference>
<evidence type="ECO:0000313" key="3">
    <source>
        <dbReference type="EMBL" id="WEE27426.1"/>
    </source>
</evidence>
<dbReference type="InterPro" id="IPR051396">
    <property type="entry name" value="Bact_Antivir_Def_Nuclease"/>
</dbReference>
<protein>
    <submittedName>
        <fullName evidence="3">AAA family ATPase</fullName>
    </submittedName>
</protein>
<gene>
    <name evidence="3" type="ORF">PY771_03645</name>
</gene>
<dbReference type="GO" id="GO:0005524">
    <property type="term" value="F:ATP binding"/>
    <property type="evidence" value="ECO:0007669"/>
    <property type="project" value="InterPro"/>
</dbReference>
<dbReference type="PANTHER" id="PTHR43581:SF4">
    <property type="entry name" value="ATP_GTP PHOSPHATASE"/>
    <property type="match status" value="1"/>
</dbReference>
<dbReference type="GO" id="GO:0016887">
    <property type="term" value="F:ATP hydrolysis activity"/>
    <property type="evidence" value="ECO:0007669"/>
    <property type="project" value="InterPro"/>
</dbReference>
<dbReference type="Pfam" id="PF13175">
    <property type="entry name" value="AAA_15"/>
    <property type="match status" value="1"/>
</dbReference>
<evidence type="ECO:0000259" key="1">
    <source>
        <dbReference type="Pfam" id="PF13175"/>
    </source>
</evidence>
<feature type="domain" description="ATPase AAA-type core" evidence="2">
    <location>
        <begin position="237"/>
        <end position="359"/>
    </location>
</feature>
<organism evidence="3 4">
    <name type="scientific">Aeromonas hydrophila</name>
    <dbReference type="NCBI Taxonomy" id="644"/>
    <lineage>
        <taxon>Bacteria</taxon>
        <taxon>Pseudomonadati</taxon>
        <taxon>Pseudomonadota</taxon>
        <taxon>Gammaproteobacteria</taxon>
        <taxon>Aeromonadales</taxon>
        <taxon>Aeromonadaceae</taxon>
        <taxon>Aeromonas</taxon>
    </lineage>
</organism>
<sequence>MEHIGNCNPRAVASDSAALRLTQKAGCPRFFTQTKAGNQKVGIPKLYITIGIYMLTEFTISNYKQFSNLKIKNLENINIIGGKNNTGKSSILEAIFTLYDRGSPELTIKQYAWRGIGNILLDKDSVWAPIFHNYDLSNQIDLVARSEDEKLSKATIKYGKLDVRNNATYSPNNESMIINQTLAFNQEGLSISYVEGGKSAGKVQITSNGQQMTSHFEMLTGAPLSVVYLSSSLKGNAQLNAEYFTQLDKKGLIPNIVNSLKVIEPKLKNISLGVSGGQVSIYGDVGLKTKIPIGFLGEGIEKLLGILLAIEANKGNIILIDEIENGLHYSALPQIWGIINKAARENKIQLFITTHSYEALVALCQSALQDKYSDISYYRLDKETENIKINHYNFDTLKTAIESNWEVR</sequence>
<name>A0AAX3PDB2_AERHY</name>
<dbReference type="Proteomes" id="UP001214666">
    <property type="component" value="Chromosome"/>
</dbReference>
<accession>A0AAX3PDB2</accession>